<comment type="subcellular location">
    <subcellularLocation>
        <location evidence="1 7">Cell membrane</location>
        <topology evidence="1 7">Multi-pass membrane protein</topology>
    </subcellularLocation>
</comment>
<dbReference type="RefSeq" id="WP_344618946.1">
    <property type="nucleotide sequence ID" value="NZ_BAAARV010000093.1"/>
</dbReference>
<dbReference type="PROSITE" id="PS50928">
    <property type="entry name" value="ABC_TM1"/>
    <property type="match status" value="1"/>
</dbReference>
<feature type="transmembrane region" description="Helical" evidence="7">
    <location>
        <begin position="76"/>
        <end position="102"/>
    </location>
</feature>
<feature type="domain" description="ABC transmembrane type-1" evidence="8">
    <location>
        <begin position="77"/>
        <end position="283"/>
    </location>
</feature>
<evidence type="ECO:0000313" key="10">
    <source>
        <dbReference type="Proteomes" id="UP001501444"/>
    </source>
</evidence>
<evidence type="ECO:0000313" key="9">
    <source>
        <dbReference type="EMBL" id="GAA2382785.1"/>
    </source>
</evidence>
<keyword evidence="5 7" id="KW-1133">Transmembrane helix</keyword>
<feature type="transmembrane region" description="Helical" evidence="7">
    <location>
        <begin position="262"/>
        <end position="284"/>
    </location>
</feature>
<dbReference type="SUPFAM" id="SSF161098">
    <property type="entry name" value="MetI-like"/>
    <property type="match status" value="1"/>
</dbReference>
<feature type="transmembrane region" description="Helical" evidence="7">
    <location>
        <begin position="214"/>
        <end position="237"/>
    </location>
</feature>
<keyword evidence="3" id="KW-1003">Cell membrane</keyword>
<comment type="similarity">
    <text evidence="7">Belongs to the binding-protein-dependent transport system permease family.</text>
</comment>
<feature type="transmembrane region" description="Helical" evidence="7">
    <location>
        <begin position="16"/>
        <end position="40"/>
    </location>
</feature>
<accession>A0ABP5UKD9</accession>
<keyword evidence="2 7" id="KW-0813">Transport</keyword>
<dbReference type="Gene3D" id="1.10.3720.10">
    <property type="entry name" value="MetI-like"/>
    <property type="match status" value="1"/>
</dbReference>
<dbReference type="Pfam" id="PF00528">
    <property type="entry name" value="BPD_transp_1"/>
    <property type="match status" value="1"/>
</dbReference>
<feature type="transmembrane region" description="Helical" evidence="7">
    <location>
        <begin position="114"/>
        <end position="137"/>
    </location>
</feature>
<dbReference type="Proteomes" id="UP001501444">
    <property type="component" value="Unassembled WGS sequence"/>
</dbReference>
<keyword evidence="6 7" id="KW-0472">Membrane</keyword>
<evidence type="ECO:0000259" key="8">
    <source>
        <dbReference type="PROSITE" id="PS50928"/>
    </source>
</evidence>
<evidence type="ECO:0000256" key="7">
    <source>
        <dbReference type="RuleBase" id="RU363032"/>
    </source>
</evidence>
<organism evidence="9 10">
    <name type="scientific">Dactylosporangium salmoneum</name>
    <dbReference type="NCBI Taxonomy" id="53361"/>
    <lineage>
        <taxon>Bacteria</taxon>
        <taxon>Bacillati</taxon>
        <taxon>Actinomycetota</taxon>
        <taxon>Actinomycetes</taxon>
        <taxon>Micromonosporales</taxon>
        <taxon>Micromonosporaceae</taxon>
        <taxon>Dactylosporangium</taxon>
    </lineage>
</organism>
<dbReference type="InterPro" id="IPR000515">
    <property type="entry name" value="MetI-like"/>
</dbReference>
<feature type="transmembrane region" description="Helical" evidence="7">
    <location>
        <begin position="157"/>
        <end position="177"/>
    </location>
</feature>
<gene>
    <name evidence="9" type="ORF">GCM10010170_091300</name>
</gene>
<protein>
    <submittedName>
        <fullName evidence="9">Sugar ABC transporter permease</fullName>
    </submittedName>
</protein>
<keyword evidence="10" id="KW-1185">Reference proteome</keyword>
<evidence type="ECO:0000256" key="1">
    <source>
        <dbReference type="ARBA" id="ARBA00004651"/>
    </source>
</evidence>
<dbReference type="InterPro" id="IPR035906">
    <property type="entry name" value="MetI-like_sf"/>
</dbReference>
<dbReference type="PANTHER" id="PTHR30193:SF37">
    <property type="entry name" value="INNER MEMBRANE ABC TRANSPORTER PERMEASE PROTEIN YCJO"/>
    <property type="match status" value="1"/>
</dbReference>
<sequence length="294" mass="32302">MTTLARRAVSRRQRPLWMLAPGGVLLLVVIVLPLAVAVLVSTLDLNQYTLRQWTDAPGVGLDNYVKAWQETALPHAIWVTVGYAVIVTVAAVPLGLVAALATQQRFAGRGLVRSAFLIPYVLPAFVVGTVWRTILLPSGPANGLLGEQYLWLNGPRAYWVLVLAQLWTSWPLLYLLALSGLQGINDDVHEAAALDGAEWWAKLRYVILPHLRGVLGLGMVIEFLHVLNSFTLPYVLFGVPAPHDVEVLPVLTYVESFQNFKFGLSAAMAVLSLVLVAIPLSVYLRAVRLNRDED</sequence>
<evidence type="ECO:0000256" key="4">
    <source>
        <dbReference type="ARBA" id="ARBA00022692"/>
    </source>
</evidence>
<evidence type="ECO:0000256" key="6">
    <source>
        <dbReference type="ARBA" id="ARBA00023136"/>
    </source>
</evidence>
<dbReference type="PANTHER" id="PTHR30193">
    <property type="entry name" value="ABC TRANSPORTER PERMEASE PROTEIN"/>
    <property type="match status" value="1"/>
</dbReference>
<reference evidence="10" key="1">
    <citation type="journal article" date="2019" name="Int. J. Syst. Evol. Microbiol.">
        <title>The Global Catalogue of Microorganisms (GCM) 10K type strain sequencing project: providing services to taxonomists for standard genome sequencing and annotation.</title>
        <authorList>
            <consortium name="The Broad Institute Genomics Platform"/>
            <consortium name="The Broad Institute Genome Sequencing Center for Infectious Disease"/>
            <person name="Wu L."/>
            <person name="Ma J."/>
        </authorList>
    </citation>
    <scope>NUCLEOTIDE SEQUENCE [LARGE SCALE GENOMIC DNA]</scope>
    <source>
        <strain evidence="10">JCM 3272</strain>
    </source>
</reference>
<dbReference type="EMBL" id="BAAARV010000093">
    <property type="protein sequence ID" value="GAA2382785.1"/>
    <property type="molecule type" value="Genomic_DNA"/>
</dbReference>
<dbReference type="CDD" id="cd06261">
    <property type="entry name" value="TM_PBP2"/>
    <property type="match status" value="1"/>
</dbReference>
<name>A0ABP5UKD9_9ACTN</name>
<comment type="caution">
    <text evidence="9">The sequence shown here is derived from an EMBL/GenBank/DDBJ whole genome shotgun (WGS) entry which is preliminary data.</text>
</comment>
<evidence type="ECO:0000256" key="2">
    <source>
        <dbReference type="ARBA" id="ARBA00022448"/>
    </source>
</evidence>
<evidence type="ECO:0000256" key="5">
    <source>
        <dbReference type="ARBA" id="ARBA00022989"/>
    </source>
</evidence>
<proteinExistence type="inferred from homology"/>
<evidence type="ECO:0000256" key="3">
    <source>
        <dbReference type="ARBA" id="ARBA00022475"/>
    </source>
</evidence>
<keyword evidence="4 7" id="KW-0812">Transmembrane</keyword>
<dbReference type="InterPro" id="IPR051393">
    <property type="entry name" value="ABC_transporter_permease"/>
</dbReference>